<proteinExistence type="predicted"/>
<evidence type="ECO:0000259" key="4">
    <source>
        <dbReference type="PROSITE" id="PS50053"/>
    </source>
</evidence>
<feature type="region of interest" description="Disordered" evidence="3">
    <location>
        <begin position="499"/>
        <end position="529"/>
    </location>
</feature>
<dbReference type="Pfam" id="PF12796">
    <property type="entry name" value="Ank_2"/>
    <property type="match status" value="1"/>
</dbReference>
<feature type="region of interest" description="Disordered" evidence="3">
    <location>
        <begin position="1"/>
        <end position="21"/>
    </location>
</feature>
<name>A0A6C0IS84_9ZZZZ</name>
<evidence type="ECO:0000256" key="3">
    <source>
        <dbReference type="SAM" id="MobiDB-lite"/>
    </source>
</evidence>
<dbReference type="PANTHER" id="PTHR24123">
    <property type="entry name" value="ANKYRIN REPEAT-CONTAINING"/>
    <property type="match status" value="1"/>
</dbReference>
<dbReference type="InterPro" id="IPR029071">
    <property type="entry name" value="Ubiquitin-like_domsf"/>
</dbReference>
<evidence type="ECO:0000256" key="1">
    <source>
        <dbReference type="ARBA" id="ARBA00022737"/>
    </source>
</evidence>
<dbReference type="InterPro" id="IPR036770">
    <property type="entry name" value="Ankyrin_rpt-contain_sf"/>
</dbReference>
<keyword evidence="2" id="KW-0040">ANK repeat</keyword>
<dbReference type="EMBL" id="MN740251">
    <property type="protein sequence ID" value="QHT96068.1"/>
    <property type="molecule type" value="Genomic_DNA"/>
</dbReference>
<organism evidence="5">
    <name type="scientific">viral metagenome</name>
    <dbReference type="NCBI Taxonomy" id="1070528"/>
    <lineage>
        <taxon>unclassified sequences</taxon>
        <taxon>metagenomes</taxon>
        <taxon>organismal metagenomes</taxon>
    </lineage>
</organism>
<reference evidence="5" key="1">
    <citation type="journal article" date="2020" name="Nature">
        <title>Giant virus diversity and host interactions through global metagenomics.</title>
        <authorList>
            <person name="Schulz F."/>
            <person name="Roux S."/>
            <person name="Paez-Espino D."/>
            <person name="Jungbluth S."/>
            <person name="Walsh D.A."/>
            <person name="Denef V.J."/>
            <person name="McMahon K.D."/>
            <person name="Konstantinidis K.T."/>
            <person name="Eloe-Fadrosh E.A."/>
            <person name="Kyrpides N.C."/>
            <person name="Woyke T."/>
        </authorList>
    </citation>
    <scope>NUCLEOTIDE SEQUENCE</scope>
    <source>
        <strain evidence="5">GVMAG-M-3300024301-20</strain>
    </source>
</reference>
<dbReference type="PANTHER" id="PTHR24123:SF141">
    <property type="entry name" value="ANKYRIN 2, ISOFORM U"/>
    <property type="match status" value="1"/>
</dbReference>
<feature type="compositionally biased region" description="Basic residues" evidence="3">
    <location>
        <begin position="505"/>
        <end position="529"/>
    </location>
</feature>
<evidence type="ECO:0000313" key="5">
    <source>
        <dbReference type="EMBL" id="QHT96068.1"/>
    </source>
</evidence>
<dbReference type="Gene3D" id="1.25.40.20">
    <property type="entry name" value="Ankyrin repeat-containing domain"/>
    <property type="match status" value="1"/>
</dbReference>
<dbReference type="InterPro" id="IPR000626">
    <property type="entry name" value="Ubiquitin-like_dom"/>
</dbReference>
<dbReference type="SUPFAM" id="SSF48403">
    <property type="entry name" value="Ankyrin repeat"/>
    <property type="match status" value="1"/>
</dbReference>
<keyword evidence="1" id="KW-0677">Repeat</keyword>
<protein>
    <recommendedName>
        <fullName evidence="4">Ubiquitin-like domain-containing protein</fullName>
    </recommendedName>
</protein>
<dbReference type="InterPro" id="IPR051165">
    <property type="entry name" value="Multifunctional_ANK_Repeat"/>
</dbReference>
<dbReference type="InterPro" id="IPR002110">
    <property type="entry name" value="Ankyrin_rpt"/>
</dbReference>
<evidence type="ECO:0000256" key="2">
    <source>
        <dbReference type="ARBA" id="ARBA00023043"/>
    </source>
</evidence>
<dbReference type="SUPFAM" id="SSF54236">
    <property type="entry name" value="Ubiquitin-like"/>
    <property type="match status" value="1"/>
</dbReference>
<dbReference type="SMART" id="SM00248">
    <property type="entry name" value="ANK"/>
    <property type="match status" value="5"/>
</dbReference>
<feature type="domain" description="Ubiquitin-like" evidence="4">
    <location>
        <begin position="415"/>
        <end position="472"/>
    </location>
</feature>
<sequence length="529" mass="58989">MEQQRQIFRAKKPAQKISPVKGPPQSLIQLINDGNQLDALSAIRNNNFIENERDGDNNSPLILACDKKMDDIALSLIASGKSEPDHINYEGETALIISSSHEMKEVIKKLLETGNALVGHTTSQNETSLIIVCSFPDTEDIAMEMIHTGKSVPEQVDIDNATALIMACQNDLDDVALELIKTGKSNWFVRDNSGFTALDYATQNNMDEVVNAIQQIGYKELTINLNDTGFNPIEHEEEVVKDFLLDDPMNLCLKYSNKYYLTNRSYINKELTNKINIKYRCIFAGENVYDDSNNLVSYDYTADKNIYYKEKYFSMNTLIGLPILVKVSELKNIINNSFASNVYYLTPSGSLPAIVSLDYIDGGSGVGADHCQTGKKTEKCSIVTALVDCGSNLVKPVLTRQINLGQQEQEGTNPIDLNVKIQYKTKTIVIPIEQTTTIGQLKELLLEKLVLNSDIDSATNKNVRIIYTGKIYGADKNDMVVSSLPNFISGVTMSSSIQPIPVTGGKKKKTKKRITKKMRKLRYSKKAYK</sequence>
<dbReference type="AlphaFoldDB" id="A0A6C0IS84"/>
<dbReference type="PROSITE" id="PS50053">
    <property type="entry name" value="UBIQUITIN_2"/>
    <property type="match status" value="1"/>
</dbReference>
<accession>A0A6C0IS84</accession>